<proteinExistence type="predicted"/>
<dbReference type="Proteomes" id="UP000789920">
    <property type="component" value="Unassembled WGS sequence"/>
</dbReference>
<sequence>NESSNARKFVSISSRTRHRRREREIQSSQNILHGIPLTNIQTSNISNYDMPTDSRLESHKTNIPEFTSNFSFSTLSSLLKNKNTSELELEEADELELEKADKMELELNDVNEQESLPFILLNSSNETSDILTDKTFMEFDSDDQGSELDEENSNDRPIPEI</sequence>
<name>A0ACA9RMT0_9GLOM</name>
<organism evidence="1 2">
    <name type="scientific">Racocetra persica</name>
    <dbReference type="NCBI Taxonomy" id="160502"/>
    <lineage>
        <taxon>Eukaryota</taxon>
        <taxon>Fungi</taxon>
        <taxon>Fungi incertae sedis</taxon>
        <taxon>Mucoromycota</taxon>
        <taxon>Glomeromycotina</taxon>
        <taxon>Glomeromycetes</taxon>
        <taxon>Diversisporales</taxon>
        <taxon>Gigasporaceae</taxon>
        <taxon>Racocetra</taxon>
    </lineage>
</organism>
<feature type="non-terminal residue" evidence="1">
    <location>
        <position position="1"/>
    </location>
</feature>
<feature type="non-terminal residue" evidence="1">
    <location>
        <position position="161"/>
    </location>
</feature>
<dbReference type="EMBL" id="CAJVQC010059934">
    <property type="protein sequence ID" value="CAG8800268.1"/>
    <property type="molecule type" value="Genomic_DNA"/>
</dbReference>
<evidence type="ECO:0000313" key="2">
    <source>
        <dbReference type="Proteomes" id="UP000789920"/>
    </source>
</evidence>
<keyword evidence="2" id="KW-1185">Reference proteome</keyword>
<reference evidence="1" key="1">
    <citation type="submission" date="2021-06" db="EMBL/GenBank/DDBJ databases">
        <authorList>
            <person name="Kallberg Y."/>
            <person name="Tangrot J."/>
            <person name="Rosling A."/>
        </authorList>
    </citation>
    <scope>NUCLEOTIDE SEQUENCE</scope>
    <source>
        <strain evidence="1">MA461A</strain>
    </source>
</reference>
<gene>
    <name evidence="1" type="ORF">RPERSI_LOCUS20878</name>
</gene>
<protein>
    <submittedName>
        <fullName evidence="1">35889_t:CDS:1</fullName>
    </submittedName>
</protein>
<comment type="caution">
    <text evidence="1">The sequence shown here is derived from an EMBL/GenBank/DDBJ whole genome shotgun (WGS) entry which is preliminary data.</text>
</comment>
<evidence type="ECO:0000313" key="1">
    <source>
        <dbReference type="EMBL" id="CAG8800268.1"/>
    </source>
</evidence>
<accession>A0ACA9RMT0</accession>